<sequence length="48" mass="5819">MACSYKNINCWEIYKNTPKKKINNNRKTHLYTNRNTSHSTTIRINYKL</sequence>
<dbReference type="EMBL" id="CAVMJV010000086">
    <property type="protein sequence ID" value="CAK5091148.1"/>
    <property type="molecule type" value="Genomic_DNA"/>
</dbReference>
<comment type="caution">
    <text evidence="1">The sequence shown here is derived from an EMBL/GenBank/DDBJ whole genome shotgun (WGS) entry which is preliminary data.</text>
</comment>
<protein>
    <submittedName>
        <fullName evidence="1">Uncharacterized protein</fullName>
    </submittedName>
</protein>
<reference evidence="1" key="1">
    <citation type="submission" date="2023-11" db="EMBL/GenBank/DDBJ databases">
        <authorList>
            <person name="Poullet M."/>
        </authorList>
    </citation>
    <scope>NUCLEOTIDE SEQUENCE</scope>
    <source>
        <strain evidence="1">E1834</strain>
    </source>
</reference>
<dbReference type="Proteomes" id="UP001497535">
    <property type="component" value="Unassembled WGS sequence"/>
</dbReference>
<evidence type="ECO:0000313" key="2">
    <source>
        <dbReference type="Proteomes" id="UP001497535"/>
    </source>
</evidence>
<evidence type="ECO:0000313" key="1">
    <source>
        <dbReference type="EMBL" id="CAK5091148.1"/>
    </source>
</evidence>
<name>A0ACB1AM34_MELEN</name>
<keyword evidence="2" id="KW-1185">Reference proteome</keyword>
<gene>
    <name evidence="1" type="ORF">MENTE1834_LOCUS38972</name>
</gene>
<organism evidence="1 2">
    <name type="scientific">Meloidogyne enterolobii</name>
    <name type="common">Root-knot nematode worm</name>
    <name type="synonym">Meloidogyne mayaguensis</name>
    <dbReference type="NCBI Taxonomy" id="390850"/>
    <lineage>
        <taxon>Eukaryota</taxon>
        <taxon>Metazoa</taxon>
        <taxon>Ecdysozoa</taxon>
        <taxon>Nematoda</taxon>
        <taxon>Chromadorea</taxon>
        <taxon>Rhabditida</taxon>
        <taxon>Tylenchina</taxon>
        <taxon>Tylenchomorpha</taxon>
        <taxon>Tylenchoidea</taxon>
        <taxon>Meloidogynidae</taxon>
        <taxon>Meloidogyninae</taxon>
        <taxon>Meloidogyne</taxon>
    </lineage>
</organism>
<proteinExistence type="predicted"/>
<accession>A0ACB1AM34</accession>